<dbReference type="GO" id="GO:0005886">
    <property type="term" value="C:plasma membrane"/>
    <property type="evidence" value="ECO:0007669"/>
    <property type="project" value="UniProtKB-SubCell"/>
</dbReference>
<evidence type="ECO:0000259" key="12">
    <source>
        <dbReference type="PROSITE" id="PS50111"/>
    </source>
</evidence>
<dbReference type="FunFam" id="1.10.287.950:FF:000001">
    <property type="entry name" value="Methyl-accepting chemotaxis sensory transducer"/>
    <property type="match status" value="1"/>
</dbReference>
<dbReference type="EMBL" id="CP000527">
    <property type="protein sequence ID" value="ABM29331.1"/>
    <property type="molecule type" value="Genomic_DNA"/>
</dbReference>
<evidence type="ECO:0000256" key="8">
    <source>
        <dbReference type="ARBA" id="ARBA00029447"/>
    </source>
</evidence>
<sequence length="679" mass="72143">MRIGIMQKLLLPIIGVVIIGLGTSAWIAYEASSVAVSEALVEQQAIAVDALGRELSGLVDSCRRDVELDADSYEIMRYFASQDAERESALEAVRRMFESRISRRPLLQTLSLVGPDGAVLASSRKDGNAINVSSRDYLRKAMSGEVAISDVFASGIDGNPIFVVAAPVRVSGRIAGVVYSAVKLQGLSEGAVSRVKVGKRGYAFIADAKGRVLAHPRRDLIMKLDLSTMEWGREMLGKDAGVVRYLFEGQEKIVAFEREPVTRWMVGVTAEQSDIFDSIVSIRNRSALAAGVVLLCIVGVVVFVVRGISQALGEGVRFATDVAAGDLSRDINLNRNDELGQLASALTTMVKRLREMIATAEQKTSEAEAQSLAAQEATRVAEEARRQAEGARREGLLDAAGRLEGIVMRVTSASEQLAAQVEQSSRGADLQRERSAEAATAMEEMTATVIEVARNASEASESADKARQQATDGAGVVLSMVEAIGTVDAQTGELRGSLGTLGERAEGIGQIMTVISDIADQTNLLALNAAIEAARAGDAGRGFAVVADEVRKLAEKTMNATREVGEAVRAIQNGTRDSIAGMEQASMSVGRSNELAGLAGAALQRIVTFVEASADQVRSIATASEEQSAASEQISRGTEEVNRIAAETADGMRQSAQAVTELAAMAQELQQLIERLKQG</sequence>
<dbReference type="SUPFAM" id="SSF58104">
    <property type="entry name" value="Methyl-accepting chemotaxis protein (MCP) signaling domain"/>
    <property type="match status" value="1"/>
</dbReference>
<gene>
    <name evidence="14" type="ordered locus">Dvul_2315</name>
</gene>
<keyword evidence="10" id="KW-0175">Coiled coil</keyword>
<comment type="similarity">
    <text evidence="8">Belongs to the methyl-accepting chemotaxis (MCP) protein family.</text>
</comment>
<dbReference type="Gene3D" id="3.30.450.20">
    <property type="entry name" value="PAS domain"/>
    <property type="match status" value="1"/>
</dbReference>
<dbReference type="InterPro" id="IPR004089">
    <property type="entry name" value="MCPsignal_dom"/>
</dbReference>
<evidence type="ECO:0000313" key="15">
    <source>
        <dbReference type="Proteomes" id="UP000009173"/>
    </source>
</evidence>
<dbReference type="Proteomes" id="UP000009173">
    <property type="component" value="Chromosome"/>
</dbReference>
<evidence type="ECO:0000256" key="1">
    <source>
        <dbReference type="ARBA" id="ARBA00004651"/>
    </source>
</evidence>
<feature type="domain" description="Methyl-accepting transducer" evidence="12">
    <location>
        <begin position="406"/>
        <end position="642"/>
    </location>
</feature>
<dbReference type="PANTHER" id="PTHR32089:SF112">
    <property type="entry name" value="LYSOZYME-LIKE PROTEIN-RELATED"/>
    <property type="match status" value="1"/>
</dbReference>
<comment type="subcellular location">
    <subcellularLocation>
        <location evidence="1">Cell membrane</location>
        <topology evidence="1">Multi-pass membrane protein</topology>
    </subcellularLocation>
</comment>
<keyword evidence="7 9" id="KW-0807">Transducer</keyword>
<dbReference type="AlphaFoldDB" id="A0A0H3AA78"/>
<proteinExistence type="inferred from homology"/>
<evidence type="ECO:0000313" key="14">
    <source>
        <dbReference type="EMBL" id="ABM29331.1"/>
    </source>
</evidence>
<evidence type="ECO:0000256" key="2">
    <source>
        <dbReference type="ARBA" id="ARBA00022475"/>
    </source>
</evidence>
<dbReference type="SUPFAM" id="SSF103190">
    <property type="entry name" value="Sensory domain-like"/>
    <property type="match status" value="1"/>
</dbReference>
<dbReference type="PROSITE" id="PS50111">
    <property type="entry name" value="CHEMOTAXIS_TRANSDUC_2"/>
    <property type="match status" value="1"/>
</dbReference>
<dbReference type="Pfam" id="PF00672">
    <property type="entry name" value="HAMP"/>
    <property type="match status" value="1"/>
</dbReference>
<name>A0A0H3AA78_NITV4</name>
<dbReference type="PROSITE" id="PS50885">
    <property type="entry name" value="HAMP"/>
    <property type="match status" value="1"/>
</dbReference>
<dbReference type="Pfam" id="PF02743">
    <property type="entry name" value="dCache_1"/>
    <property type="match status" value="1"/>
</dbReference>
<dbReference type="SMART" id="SM00304">
    <property type="entry name" value="HAMP"/>
    <property type="match status" value="1"/>
</dbReference>
<evidence type="ECO:0000256" key="9">
    <source>
        <dbReference type="PROSITE-ProRule" id="PRU00284"/>
    </source>
</evidence>
<accession>A0A0H3AA78</accession>
<evidence type="ECO:0000256" key="3">
    <source>
        <dbReference type="ARBA" id="ARBA00022500"/>
    </source>
</evidence>
<dbReference type="InterPro" id="IPR033479">
    <property type="entry name" value="dCache_1"/>
</dbReference>
<evidence type="ECO:0000256" key="11">
    <source>
        <dbReference type="SAM" id="Phobius"/>
    </source>
</evidence>
<evidence type="ECO:0000259" key="13">
    <source>
        <dbReference type="PROSITE" id="PS50885"/>
    </source>
</evidence>
<feature type="domain" description="HAMP" evidence="13">
    <location>
        <begin position="306"/>
        <end position="358"/>
    </location>
</feature>
<dbReference type="GO" id="GO:0007165">
    <property type="term" value="P:signal transduction"/>
    <property type="evidence" value="ECO:0007669"/>
    <property type="project" value="UniProtKB-KW"/>
</dbReference>
<feature type="transmembrane region" description="Helical" evidence="11">
    <location>
        <begin position="287"/>
        <end position="308"/>
    </location>
</feature>
<reference evidence="15" key="1">
    <citation type="journal article" date="2009" name="Environ. Microbiol.">
        <title>Contribution of mobile genetic elements to Desulfovibrio vulgaris genome plasticity.</title>
        <authorList>
            <person name="Walker C.B."/>
            <person name="Stolyar S."/>
            <person name="Chivian D."/>
            <person name="Pinel N."/>
            <person name="Gabster J.A."/>
            <person name="Dehal P.S."/>
            <person name="He Z."/>
            <person name="Yang Z.K."/>
            <person name="Yen H.C."/>
            <person name="Zhou J."/>
            <person name="Wall J.D."/>
            <person name="Hazen T.C."/>
            <person name="Arkin A.P."/>
            <person name="Stahl D.A."/>
        </authorList>
    </citation>
    <scope>NUCLEOTIDE SEQUENCE [LARGE SCALE GENOMIC DNA]</scope>
    <source>
        <strain evidence="15">DP4</strain>
    </source>
</reference>
<dbReference type="HOGENOM" id="CLU_000445_107_19_7"/>
<dbReference type="PANTHER" id="PTHR32089">
    <property type="entry name" value="METHYL-ACCEPTING CHEMOTAXIS PROTEIN MCPB"/>
    <property type="match status" value="1"/>
</dbReference>
<protein>
    <submittedName>
        <fullName evidence="14">Methyl-accepting chemotaxis sensory transducer</fullName>
    </submittedName>
</protein>
<dbReference type="KEGG" id="dvl:Dvul_2315"/>
<dbReference type="GO" id="GO:0006935">
    <property type="term" value="P:chemotaxis"/>
    <property type="evidence" value="ECO:0007669"/>
    <property type="project" value="UniProtKB-KW"/>
</dbReference>
<dbReference type="CDD" id="cd11386">
    <property type="entry name" value="MCP_signal"/>
    <property type="match status" value="1"/>
</dbReference>
<keyword evidence="6 11" id="KW-0472">Membrane</keyword>
<dbReference type="SMART" id="SM00283">
    <property type="entry name" value="MA"/>
    <property type="match status" value="1"/>
</dbReference>
<keyword evidence="4 11" id="KW-0812">Transmembrane</keyword>
<dbReference type="CDD" id="cd12912">
    <property type="entry name" value="PDC2_MCP_like"/>
    <property type="match status" value="1"/>
</dbReference>
<dbReference type="CDD" id="cd12914">
    <property type="entry name" value="PDC1_DGC_like"/>
    <property type="match status" value="1"/>
</dbReference>
<dbReference type="InterPro" id="IPR029151">
    <property type="entry name" value="Sensor-like_sf"/>
</dbReference>
<evidence type="ECO:0000256" key="6">
    <source>
        <dbReference type="ARBA" id="ARBA00023136"/>
    </source>
</evidence>
<dbReference type="Gene3D" id="1.10.287.950">
    <property type="entry name" value="Methyl-accepting chemotaxis protein"/>
    <property type="match status" value="1"/>
</dbReference>
<keyword evidence="3" id="KW-0145">Chemotaxis</keyword>
<organism evidence="14 15">
    <name type="scientific">Nitratidesulfovibrio vulgaris (strain DP4)</name>
    <name type="common">Desulfovibrio vulgaris</name>
    <dbReference type="NCBI Taxonomy" id="391774"/>
    <lineage>
        <taxon>Bacteria</taxon>
        <taxon>Pseudomonadati</taxon>
        <taxon>Thermodesulfobacteriota</taxon>
        <taxon>Desulfovibrionia</taxon>
        <taxon>Desulfovibrionales</taxon>
        <taxon>Desulfovibrionaceae</taxon>
        <taxon>Nitratidesulfovibrio</taxon>
    </lineage>
</organism>
<feature type="transmembrane region" description="Helical" evidence="11">
    <location>
        <begin position="9"/>
        <end position="29"/>
    </location>
</feature>
<dbReference type="Pfam" id="PF00015">
    <property type="entry name" value="MCPsignal"/>
    <property type="match status" value="1"/>
</dbReference>
<evidence type="ECO:0000256" key="5">
    <source>
        <dbReference type="ARBA" id="ARBA00022989"/>
    </source>
</evidence>
<feature type="coiled-coil region" evidence="10">
    <location>
        <begin position="343"/>
        <end position="394"/>
    </location>
</feature>
<dbReference type="CDD" id="cd06225">
    <property type="entry name" value="HAMP"/>
    <property type="match status" value="1"/>
</dbReference>
<evidence type="ECO:0000256" key="10">
    <source>
        <dbReference type="SAM" id="Coils"/>
    </source>
</evidence>
<evidence type="ECO:0000256" key="7">
    <source>
        <dbReference type="ARBA" id="ARBA00023224"/>
    </source>
</evidence>
<keyword evidence="2" id="KW-1003">Cell membrane</keyword>
<dbReference type="Gene3D" id="6.10.340.10">
    <property type="match status" value="1"/>
</dbReference>
<dbReference type="InterPro" id="IPR003660">
    <property type="entry name" value="HAMP_dom"/>
</dbReference>
<evidence type="ECO:0000256" key="4">
    <source>
        <dbReference type="ARBA" id="ARBA00022692"/>
    </source>
</evidence>
<keyword evidence="5 11" id="KW-1133">Transmembrane helix</keyword>